<reference evidence="2" key="1">
    <citation type="submission" date="2022-10" db="EMBL/GenBank/DDBJ databases">
        <title>Culturing micro-colonial fungi from biological soil crusts in the Mojave desert and describing Neophaeococcomyces mojavensis, and introducing the new genera and species Taxawa tesnikishii.</title>
        <authorList>
            <person name="Kurbessoian T."/>
            <person name="Stajich J.E."/>
        </authorList>
    </citation>
    <scope>NUCLEOTIDE SEQUENCE</scope>
    <source>
        <strain evidence="2">TK_35</strain>
    </source>
</reference>
<evidence type="ECO:0000256" key="1">
    <source>
        <dbReference type="SAM" id="MobiDB-lite"/>
    </source>
</evidence>
<sequence>MSSKSSTTTPLADDYFISGHLTLTKESDRYEIRSWSLHLISNNDRGREGMPSPGVYMGRLEVPLLSAAEPKAGRSRLDVKGFVGNADARASDTQKDARVLLKPKLRIQTDIPLPLFPIKADQEEPSASSLTKFQESLERTFPQMSPRRAEHRTPEIQINGQTIGEENKTKQRESSSPVREWLEKRGDKARARKTGRWIGMWKQM</sequence>
<dbReference type="EMBL" id="JAPDRN010000050">
    <property type="protein sequence ID" value="KAJ9633040.1"/>
    <property type="molecule type" value="Genomic_DNA"/>
</dbReference>
<evidence type="ECO:0000313" key="2">
    <source>
        <dbReference type="EMBL" id="KAJ9633040.1"/>
    </source>
</evidence>
<protein>
    <submittedName>
        <fullName evidence="2">Uncharacterized protein</fullName>
    </submittedName>
</protein>
<name>A0AA38Y1V8_9EURO</name>
<dbReference type="Proteomes" id="UP001172681">
    <property type="component" value="Unassembled WGS sequence"/>
</dbReference>
<feature type="compositionally biased region" description="Basic and acidic residues" evidence="1">
    <location>
        <begin position="180"/>
        <end position="189"/>
    </location>
</feature>
<organism evidence="2 3">
    <name type="scientific">Knufia peltigerae</name>
    <dbReference type="NCBI Taxonomy" id="1002370"/>
    <lineage>
        <taxon>Eukaryota</taxon>
        <taxon>Fungi</taxon>
        <taxon>Dikarya</taxon>
        <taxon>Ascomycota</taxon>
        <taxon>Pezizomycotina</taxon>
        <taxon>Eurotiomycetes</taxon>
        <taxon>Chaetothyriomycetidae</taxon>
        <taxon>Chaetothyriales</taxon>
        <taxon>Trichomeriaceae</taxon>
        <taxon>Knufia</taxon>
    </lineage>
</organism>
<dbReference type="AlphaFoldDB" id="A0AA38Y1V8"/>
<gene>
    <name evidence="2" type="ORF">H2204_007430</name>
</gene>
<accession>A0AA38Y1V8</accession>
<comment type="caution">
    <text evidence="2">The sequence shown here is derived from an EMBL/GenBank/DDBJ whole genome shotgun (WGS) entry which is preliminary data.</text>
</comment>
<feature type="region of interest" description="Disordered" evidence="1">
    <location>
        <begin position="143"/>
        <end position="196"/>
    </location>
</feature>
<proteinExistence type="predicted"/>
<keyword evidence="3" id="KW-1185">Reference proteome</keyword>
<evidence type="ECO:0000313" key="3">
    <source>
        <dbReference type="Proteomes" id="UP001172681"/>
    </source>
</evidence>